<evidence type="ECO:0000256" key="4">
    <source>
        <dbReference type="SAM" id="MobiDB-lite"/>
    </source>
</evidence>
<feature type="signal peptide" evidence="5">
    <location>
        <begin position="1"/>
        <end position="30"/>
    </location>
</feature>
<keyword evidence="5" id="KW-0732">Signal</keyword>
<organism evidence="6 7">
    <name type="scientific">Polypterus senegalus</name>
    <name type="common">Senegal bichir</name>
    <dbReference type="NCBI Taxonomy" id="55291"/>
    <lineage>
        <taxon>Eukaryota</taxon>
        <taxon>Metazoa</taxon>
        <taxon>Chordata</taxon>
        <taxon>Craniata</taxon>
        <taxon>Vertebrata</taxon>
        <taxon>Euteleostomi</taxon>
        <taxon>Actinopterygii</taxon>
        <taxon>Polypteriformes</taxon>
        <taxon>Polypteridae</taxon>
        <taxon>Polypterus</taxon>
    </lineage>
</organism>
<dbReference type="PANTHER" id="PTHR28575:SF1">
    <property type="entry name" value="MEIOSIS-SPECIFIC PROTEIN MEI4"/>
    <property type="match status" value="1"/>
</dbReference>
<name>A0A8X7XHE6_POLSE</name>
<accession>A0A8X7XHE6</accession>
<sequence>GCGIQQWFFRMTKLALALAIIGSKPPGTSGKEHAEYLAACLQCKNQNWKEKAQLLEAEVFRLQQDLLLVKGEAKTHFTQSQSSDIPRDRARPKHIKPPCSGALSRVQDPSLPPHLRMLFSHKDAL</sequence>
<dbReference type="EMBL" id="JAATIS010000485">
    <property type="protein sequence ID" value="KAG2468321.1"/>
    <property type="molecule type" value="Genomic_DNA"/>
</dbReference>
<evidence type="ECO:0000256" key="5">
    <source>
        <dbReference type="SAM" id="SignalP"/>
    </source>
</evidence>
<comment type="similarity">
    <text evidence="2">Belongs to the MEI4L family.</text>
</comment>
<evidence type="ECO:0000256" key="2">
    <source>
        <dbReference type="ARBA" id="ARBA00093453"/>
    </source>
</evidence>
<feature type="non-terminal residue" evidence="6">
    <location>
        <position position="125"/>
    </location>
</feature>
<dbReference type="GO" id="GO:0007283">
    <property type="term" value="P:spermatogenesis"/>
    <property type="evidence" value="ECO:0007669"/>
    <property type="project" value="TreeGrafter"/>
</dbReference>
<evidence type="ECO:0000256" key="3">
    <source>
        <dbReference type="SAM" id="Coils"/>
    </source>
</evidence>
<proteinExistence type="inferred from homology"/>
<dbReference type="GO" id="GO:0048477">
    <property type="term" value="P:oogenesis"/>
    <property type="evidence" value="ECO:0007669"/>
    <property type="project" value="TreeGrafter"/>
</dbReference>
<comment type="caution">
    <text evidence="6">The sequence shown here is derived from an EMBL/GenBank/DDBJ whole genome shotgun (WGS) entry which is preliminary data.</text>
</comment>
<dbReference type="GO" id="GO:0000800">
    <property type="term" value="C:lateral element"/>
    <property type="evidence" value="ECO:0007669"/>
    <property type="project" value="TreeGrafter"/>
</dbReference>
<feature type="region of interest" description="Disordered" evidence="4">
    <location>
        <begin position="74"/>
        <end position="109"/>
    </location>
</feature>
<dbReference type="GO" id="GO:0006310">
    <property type="term" value="P:DNA recombination"/>
    <property type="evidence" value="ECO:0007669"/>
    <property type="project" value="InterPro"/>
</dbReference>
<keyword evidence="1" id="KW-0469">Meiosis</keyword>
<dbReference type="PANTHER" id="PTHR28575">
    <property type="entry name" value="MEIOSIS-SPECIFIC PROTEIN MEI4"/>
    <property type="match status" value="1"/>
</dbReference>
<feature type="coiled-coil region" evidence="3">
    <location>
        <begin position="38"/>
        <end position="65"/>
    </location>
</feature>
<gene>
    <name evidence="6" type="primary">Mei4</name>
    <name evidence="6" type="ORF">GTO96_0015050</name>
</gene>
<dbReference type="GO" id="GO:0042138">
    <property type="term" value="P:meiotic DNA double-strand break formation"/>
    <property type="evidence" value="ECO:0007669"/>
    <property type="project" value="InterPro"/>
</dbReference>
<feature type="chain" id="PRO_5036443891" evidence="5">
    <location>
        <begin position="31"/>
        <end position="125"/>
    </location>
</feature>
<dbReference type="AlphaFoldDB" id="A0A8X7XHE6"/>
<dbReference type="Pfam" id="PF13971">
    <property type="entry name" value="Mei4"/>
    <property type="match status" value="1"/>
</dbReference>
<protein>
    <submittedName>
        <fullName evidence="6">MEI4 protein</fullName>
    </submittedName>
</protein>
<feature type="non-terminal residue" evidence="6">
    <location>
        <position position="1"/>
    </location>
</feature>
<keyword evidence="3" id="KW-0175">Coiled coil</keyword>
<dbReference type="GO" id="GO:0007129">
    <property type="term" value="P:homologous chromosome pairing at meiosis"/>
    <property type="evidence" value="ECO:0007669"/>
    <property type="project" value="TreeGrafter"/>
</dbReference>
<reference evidence="6 7" key="1">
    <citation type="journal article" date="2021" name="Cell">
        <title>Tracing the genetic footprints of vertebrate landing in non-teleost ray-finned fishes.</title>
        <authorList>
            <person name="Bi X."/>
            <person name="Wang K."/>
            <person name="Yang L."/>
            <person name="Pan H."/>
            <person name="Jiang H."/>
            <person name="Wei Q."/>
            <person name="Fang M."/>
            <person name="Yu H."/>
            <person name="Zhu C."/>
            <person name="Cai Y."/>
            <person name="He Y."/>
            <person name="Gan X."/>
            <person name="Zeng H."/>
            <person name="Yu D."/>
            <person name="Zhu Y."/>
            <person name="Jiang H."/>
            <person name="Qiu Q."/>
            <person name="Yang H."/>
            <person name="Zhang Y.E."/>
            <person name="Wang W."/>
            <person name="Zhu M."/>
            <person name="He S."/>
            <person name="Zhang G."/>
        </authorList>
    </citation>
    <scope>NUCLEOTIDE SEQUENCE [LARGE SCALE GENOMIC DNA]</scope>
    <source>
        <strain evidence="6">Bchr_013</strain>
    </source>
</reference>
<evidence type="ECO:0000313" key="7">
    <source>
        <dbReference type="Proteomes" id="UP000886611"/>
    </source>
</evidence>
<evidence type="ECO:0000256" key="1">
    <source>
        <dbReference type="ARBA" id="ARBA00023254"/>
    </source>
</evidence>
<dbReference type="Proteomes" id="UP000886611">
    <property type="component" value="Unassembled WGS sequence"/>
</dbReference>
<keyword evidence="7" id="KW-1185">Reference proteome</keyword>
<dbReference type="InterPro" id="IPR025888">
    <property type="entry name" value="MEI4"/>
</dbReference>
<evidence type="ECO:0000313" key="6">
    <source>
        <dbReference type="EMBL" id="KAG2468321.1"/>
    </source>
</evidence>